<organism evidence="1 2">
    <name type="scientific">Phytophthora cactorum</name>
    <dbReference type="NCBI Taxonomy" id="29920"/>
    <lineage>
        <taxon>Eukaryota</taxon>
        <taxon>Sar</taxon>
        <taxon>Stramenopiles</taxon>
        <taxon>Oomycota</taxon>
        <taxon>Peronosporomycetes</taxon>
        <taxon>Peronosporales</taxon>
        <taxon>Peronosporaceae</taxon>
        <taxon>Phytophthora</taxon>
    </lineage>
</organism>
<reference evidence="1" key="1">
    <citation type="submission" date="2021-01" db="EMBL/GenBank/DDBJ databases">
        <title>Phytophthora aleatoria, a newly-described species from Pinus radiata is distinct from Phytophthora cactorum isolates based on comparative genomics.</title>
        <authorList>
            <person name="Mcdougal R."/>
            <person name="Panda P."/>
            <person name="Williams N."/>
            <person name="Studholme D.J."/>
        </authorList>
    </citation>
    <scope>NUCLEOTIDE SEQUENCE</scope>
    <source>
        <strain evidence="1">NZFS 3830</strain>
    </source>
</reference>
<dbReference type="AlphaFoldDB" id="A0A8T1U4A9"/>
<gene>
    <name evidence="1" type="ORF">JG687_00012474</name>
</gene>
<comment type="caution">
    <text evidence="1">The sequence shown here is derived from an EMBL/GenBank/DDBJ whole genome shotgun (WGS) entry which is preliminary data.</text>
</comment>
<dbReference type="PANTHER" id="PTHR46586:SF3">
    <property type="entry name" value="ANKYRIN REPEAT-CONTAINING PROTEIN"/>
    <property type="match status" value="1"/>
</dbReference>
<evidence type="ECO:0000313" key="1">
    <source>
        <dbReference type="EMBL" id="KAG6953309.1"/>
    </source>
</evidence>
<dbReference type="InterPro" id="IPR052050">
    <property type="entry name" value="SecEffector_AnkRepeat"/>
</dbReference>
<dbReference type="InterPro" id="IPR002110">
    <property type="entry name" value="Ankyrin_rpt"/>
</dbReference>
<protein>
    <recommendedName>
        <fullName evidence="3">Ankyrin repeat-containing domain</fullName>
    </recommendedName>
</protein>
<dbReference type="EMBL" id="JAENGZ010000837">
    <property type="protein sequence ID" value="KAG6953309.1"/>
    <property type="molecule type" value="Genomic_DNA"/>
</dbReference>
<dbReference type="Proteomes" id="UP000688947">
    <property type="component" value="Unassembled WGS sequence"/>
</dbReference>
<proteinExistence type="predicted"/>
<dbReference type="Pfam" id="PF13637">
    <property type="entry name" value="Ank_4"/>
    <property type="match status" value="1"/>
</dbReference>
<sequence>MKWLHSNRSLGITTETMDLAAQYGYLEVVNWLHGNSARCTAKAMDCAAGNGHLDVVKWLHENQMEGRNTDTIWILRVVVGS</sequence>
<evidence type="ECO:0008006" key="3">
    <source>
        <dbReference type="Google" id="ProtNLM"/>
    </source>
</evidence>
<accession>A0A8T1U4A9</accession>
<dbReference type="OrthoDB" id="122883at2759"/>
<name>A0A8T1U4A9_9STRA</name>
<evidence type="ECO:0000313" key="2">
    <source>
        <dbReference type="Proteomes" id="UP000688947"/>
    </source>
</evidence>
<dbReference type="PANTHER" id="PTHR46586">
    <property type="entry name" value="ANKYRIN REPEAT-CONTAINING PROTEIN"/>
    <property type="match status" value="1"/>
</dbReference>